<dbReference type="Proteomes" id="UP000001396">
    <property type="component" value="Unassembled WGS sequence"/>
</dbReference>
<dbReference type="Pfam" id="PF08634">
    <property type="entry name" value="Pet127"/>
    <property type="match status" value="1"/>
</dbReference>
<dbReference type="RefSeq" id="XP_020437496.1">
    <property type="nucleotide sequence ID" value="XM_020573379.1"/>
</dbReference>
<keyword evidence="3" id="KW-1185">Reference proteome</keyword>
<name>D3AZK8_HETP5</name>
<gene>
    <name evidence="2" type="ORF">PPL_02390</name>
</gene>
<feature type="region of interest" description="Disordered" evidence="1">
    <location>
        <begin position="54"/>
        <end position="90"/>
    </location>
</feature>
<dbReference type="GO" id="GO:0000964">
    <property type="term" value="P:mitochondrial RNA 5'-end processing"/>
    <property type="evidence" value="ECO:0007669"/>
    <property type="project" value="TreeGrafter"/>
</dbReference>
<evidence type="ECO:0000313" key="3">
    <source>
        <dbReference type="Proteomes" id="UP000001396"/>
    </source>
</evidence>
<protein>
    <submittedName>
        <fullName evidence="2">Uncharacterized protein</fullName>
    </submittedName>
</protein>
<dbReference type="AlphaFoldDB" id="D3AZK8"/>
<dbReference type="InterPro" id="IPR013943">
    <property type="entry name" value="Pet127"/>
</dbReference>
<feature type="region of interest" description="Disordered" evidence="1">
    <location>
        <begin position="106"/>
        <end position="132"/>
    </location>
</feature>
<proteinExistence type="predicted"/>
<evidence type="ECO:0000313" key="2">
    <source>
        <dbReference type="EMBL" id="EFA85387.1"/>
    </source>
</evidence>
<dbReference type="EMBL" id="ADBJ01000008">
    <property type="protein sequence ID" value="EFA85387.1"/>
    <property type="molecule type" value="Genomic_DNA"/>
</dbReference>
<accession>D3AZK8</accession>
<dbReference type="PANTHER" id="PTHR31014">
    <property type="entry name" value="MITOCHONDRIAL TRANSLATION SYSTEM COMPONENT PET127-RELATED"/>
    <property type="match status" value="1"/>
</dbReference>
<dbReference type="GeneID" id="31357915"/>
<dbReference type="STRING" id="670386.D3AZK8"/>
<dbReference type="GO" id="GO:0005740">
    <property type="term" value="C:mitochondrial envelope"/>
    <property type="evidence" value="ECO:0007669"/>
    <property type="project" value="TreeGrafter"/>
</dbReference>
<reference evidence="2 3" key="1">
    <citation type="journal article" date="2011" name="Genome Res.">
        <title>Phylogeny-wide analysis of social amoeba genomes highlights ancient origins for complex intercellular communication.</title>
        <authorList>
            <person name="Heidel A.J."/>
            <person name="Lawal H.M."/>
            <person name="Felder M."/>
            <person name="Schilde C."/>
            <person name="Helps N.R."/>
            <person name="Tunggal B."/>
            <person name="Rivero F."/>
            <person name="John U."/>
            <person name="Schleicher M."/>
            <person name="Eichinger L."/>
            <person name="Platzer M."/>
            <person name="Noegel A.A."/>
            <person name="Schaap P."/>
            <person name="Gloeckner G."/>
        </authorList>
    </citation>
    <scope>NUCLEOTIDE SEQUENCE [LARGE SCALE GENOMIC DNA]</scope>
    <source>
        <strain evidence="3">ATCC 26659 / Pp 5 / PN500</strain>
    </source>
</reference>
<dbReference type="PANTHER" id="PTHR31014:SF0">
    <property type="entry name" value="MITOCHONDRIAL TRANSLATION SYSTEM COMPONENT PET127-RELATED"/>
    <property type="match status" value="1"/>
</dbReference>
<evidence type="ECO:0000256" key="1">
    <source>
        <dbReference type="SAM" id="MobiDB-lite"/>
    </source>
</evidence>
<sequence length="525" mass="60160">MISSLNLNRHVKDSLTLFRYTSNYSHCLARSYCSLFFNQSGHKPRKVVKRYTNLNDNNNNQINTTENVNNNNNNNSKQKVKQNESTTTSASASIVGEMIHKYEDIHQHKQQQHQEHHSKPYKSYNSQQQHHHNIQTKHNHHQSGTALPSIVFEDLQNKFFNLIDPSNSNNITPATEINVETNSSGYISRMAPDTIQHPLTLSNRPIPSGFQVLDVQNKLEVINQLDYSKIPKLEHGLDRVITEKGVHPVSDFDGTPRFTRFLSQIHDFDSLILHSSYMIPSQDKNLLKHAKENNCKYLSSTSSITAVLTKLYFALTKKYNVDVSGFSSHLQRLSSFTPQLVKPVSIFLNYNNSVWAIDNNSGTSPKNNQILMDLGHSLEKMLTLNENEFNEKLLKSKNSTAHEFDESYVFSKFGDIMYRSQIDCYSEKFTGKSKTFDLKTRATRMIRLNCADHESYLGYHINQIMDDGTSGSYEKELYDMCRSAAIKYSLQARIGNMAVNLPRDDITLLYANSLRTSGLYPEFQE</sequence>
<feature type="compositionally biased region" description="Low complexity" evidence="1">
    <location>
        <begin position="54"/>
        <end position="75"/>
    </location>
</feature>
<dbReference type="InParanoid" id="D3AZK8"/>
<comment type="caution">
    <text evidence="2">The sequence shown here is derived from an EMBL/GenBank/DDBJ whole genome shotgun (WGS) entry which is preliminary data.</text>
</comment>
<organism evidence="2 3">
    <name type="scientific">Heterostelium pallidum (strain ATCC 26659 / Pp 5 / PN500)</name>
    <name type="common">Cellular slime mold</name>
    <name type="synonym">Polysphondylium pallidum</name>
    <dbReference type="NCBI Taxonomy" id="670386"/>
    <lineage>
        <taxon>Eukaryota</taxon>
        <taxon>Amoebozoa</taxon>
        <taxon>Evosea</taxon>
        <taxon>Eumycetozoa</taxon>
        <taxon>Dictyostelia</taxon>
        <taxon>Acytosteliales</taxon>
        <taxon>Acytosteliaceae</taxon>
        <taxon>Heterostelium</taxon>
    </lineage>
</organism>
<feature type="compositionally biased region" description="Basic and acidic residues" evidence="1">
    <location>
        <begin position="106"/>
        <end position="118"/>
    </location>
</feature>